<evidence type="ECO:0000256" key="7">
    <source>
        <dbReference type="ARBA" id="ARBA00022741"/>
    </source>
</evidence>
<evidence type="ECO:0000256" key="8">
    <source>
        <dbReference type="ARBA" id="ARBA00022777"/>
    </source>
</evidence>
<accession>A0A3N3DZJ3</accession>
<keyword evidence="10" id="KW-0812">Transmembrane</keyword>
<keyword evidence="4" id="KW-1003">Cell membrane</keyword>
<evidence type="ECO:0000259" key="12">
    <source>
        <dbReference type="PROSITE" id="PS50885"/>
    </source>
</evidence>
<evidence type="ECO:0000256" key="3">
    <source>
        <dbReference type="ARBA" id="ARBA00012438"/>
    </source>
</evidence>
<dbReference type="RefSeq" id="WP_123782150.1">
    <property type="nucleotide sequence ID" value="NZ_RKIK01000029.1"/>
</dbReference>
<keyword evidence="6" id="KW-0808">Transferase</keyword>
<evidence type="ECO:0000256" key="6">
    <source>
        <dbReference type="ARBA" id="ARBA00022679"/>
    </source>
</evidence>
<keyword evidence="10" id="KW-1133">Transmembrane helix</keyword>
<dbReference type="PROSITE" id="PS50885">
    <property type="entry name" value="HAMP"/>
    <property type="match status" value="1"/>
</dbReference>
<keyword evidence="5" id="KW-0597">Phosphoprotein</keyword>
<dbReference type="SUPFAM" id="SSF158472">
    <property type="entry name" value="HAMP domain-like"/>
    <property type="match status" value="1"/>
</dbReference>
<evidence type="ECO:0000256" key="10">
    <source>
        <dbReference type="SAM" id="Phobius"/>
    </source>
</evidence>
<name>A0A3N3DZJ3_9VIBR</name>
<dbReference type="PROSITE" id="PS50109">
    <property type="entry name" value="HIS_KIN"/>
    <property type="match status" value="1"/>
</dbReference>
<dbReference type="InterPro" id="IPR003594">
    <property type="entry name" value="HATPase_dom"/>
</dbReference>
<dbReference type="Proteomes" id="UP000278792">
    <property type="component" value="Unassembled WGS sequence"/>
</dbReference>
<gene>
    <name evidence="13" type="ORF">EGH82_11295</name>
</gene>
<dbReference type="InterPro" id="IPR004358">
    <property type="entry name" value="Sig_transdc_His_kin-like_C"/>
</dbReference>
<keyword evidence="10" id="KW-0472">Membrane</keyword>
<dbReference type="InterPro" id="IPR036097">
    <property type="entry name" value="HisK_dim/P_sf"/>
</dbReference>
<keyword evidence="7" id="KW-0547">Nucleotide-binding</keyword>
<dbReference type="GO" id="GO:0005524">
    <property type="term" value="F:ATP binding"/>
    <property type="evidence" value="ECO:0007669"/>
    <property type="project" value="UniProtKB-KW"/>
</dbReference>
<dbReference type="Pfam" id="PF16750">
    <property type="entry name" value="HK_sensor"/>
    <property type="match status" value="1"/>
</dbReference>
<feature type="transmembrane region" description="Helical" evidence="10">
    <location>
        <begin position="151"/>
        <end position="175"/>
    </location>
</feature>
<dbReference type="InterPro" id="IPR003660">
    <property type="entry name" value="HAMP_dom"/>
</dbReference>
<dbReference type="InterPro" id="IPR003661">
    <property type="entry name" value="HisK_dim/P_dom"/>
</dbReference>
<dbReference type="SMART" id="SM00388">
    <property type="entry name" value="HisKA"/>
    <property type="match status" value="1"/>
</dbReference>
<dbReference type="PANTHER" id="PTHR44936">
    <property type="entry name" value="SENSOR PROTEIN CREC"/>
    <property type="match status" value="1"/>
</dbReference>
<dbReference type="EC" id="2.7.13.3" evidence="3"/>
<evidence type="ECO:0000256" key="5">
    <source>
        <dbReference type="ARBA" id="ARBA00022553"/>
    </source>
</evidence>
<evidence type="ECO:0000256" key="2">
    <source>
        <dbReference type="ARBA" id="ARBA00004651"/>
    </source>
</evidence>
<dbReference type="PRINTS" id="PR00344">
    <property type="entry name" value="BCTRLSENSOR"/>
</dbReference>
<dbReference type="Gene3D" id="1.10.287.130">
    <property type="match status" value="1"/>
</dbReference>
<evidence type="ECO:0000313" key="13">
    <source>
        <dbReference type="EMBL" id="ROV59933.1"/>
    </source>
</evidence>
<comment type="caution">
    <text evidence="13">The sequence shown here is derived from an EMBL/GenBank/DDBJ whole genome shotgun (WGS) entry which is preliminary data.</text>
</comment>
<keyword evidence="9" id="KW-0067">ATP-binding</keyword>
<dbReference type="InterPro" id="IPR031930">
    <property type="entry name" value="HK_sensor"/>
</dbReference>
<sequence>MKKILFWRLFVVLALGGVIFFSLLHSAAILSSEKMSYLKKAHQQEILDWGNQAQTLLKNGNQRELNDWLNALSEKENTWVTLVESNIKVIGGNELTERFWSGYGIGRSVEWKIHLDFPNNPIMEVALTPSNYHFLIILPHRMRPGTYMSHAFWTFRVVIPFITLLTLTIFIYRYVMKPMNSFSITAKEFSQGNYQARISDHITLGNDELSQVAKTFDKMAKRAADVIQHNRNLIAEMSHEIRTPLARIEMAADCAANGLDKESMIDRIRIEVGNMRQMAEDTLTLAWLENERPNLCTESFDLTELLDAIIDDAQFEFPDRMLINELPESLLLTSSNQRALSQAFENIIRNGLRFTPSREALVISAHKHDNRWIITISDSGPGLDPALTKSIFKPFFKADNQTHSRKGFGVGLALAKRHIEAVEGSISASNRKHRGLDMVITLPQPKN</sequence>
<evidence type="ECO:0000256" key="1">
    <source>
        <dbReference type="ARBA" id="ARBA00000085"/>
    </source>
</evidence>
<feature type="transmembrane region" description="Helical" evidence="10">
    <location>
        <begin position="6"/>
        <end position="30"/>
    </location>
</feature>
<proteinExistence type="predicted"/>
<dbReference type="Gene3D" id="6.10.340.10">
    <property type="match status" value="1"/>
</dbReference>
<dbReference type="InterPro" id="IPR050980">
    <property type="entry name" value="2C_sensor_his_kinase"/>
</dbReference>
<dbReference type="EMBL" id="RKIK01000029">
    <property type="protein sequence ID" value="ROV59933.1"/>
    <property type="molecule type" value="Genomic_DNA"/>
</dbReference>
<keyword evidence="8 13" id="KW-0418">Kinase</keyword>
<evidence type="ECO:0000256" key="9">
    <source>
        <dbReference type="ARBA" id="ARBA00022840"/>
    </source>
</evidence>
<dbReference type="GO" id="GO:0000155">
    <property type="term" value="F:phosphorelay sensor kinase activity"/>
    <property type="evidence" value="ECO:0007669"/>
    <property type="project" value="InterPro"/>
</dbReference>
<reference evidence="13 14" key="1">
    <citation type="submission" date="2018-11" db="EMBL/GenBank/DDBJ databases">
        <title>Vibrio ponticus strain CAIM 1751 pathogenic for the snapper Lutjanus guttatus.</title>
        <authorList>
            <person name="Soto-Rodriguez S."/>
            <person name="Lozano-Olvera R."/>
            <person name="Gomez-Gil B."/>
        </authorList>
    </citation>
    <scope>NUCLEOTIDE SEQUENCE [LARGE SCALE GENOMIC DNA]</scope>
    <source>
        <strain evidence="13 14">CAIM 1751</strain>
    </source>
</reference>
<dbReference type="SUPFAM" id="SSF55874">
    <property type="entry name" value="ATPase domain of HSP90 chaperone/DNA topoisomerase II/histidine kinase"/>
    <property type="match status" value="1"/>
</dbReference>
<dbReference type="CDD" id="cd00082">
    <property type="entry name" value="HisKA"/>
    <property type="match status" value="1"/>
</dbReference>
<comment type="catalytic activity">
    <reaction evidence="1">
        <text>ATP + protein L-histidine = ADP + protein N-phospho-L-histidine.</text>
        <dbReference type="EC" id="2.7.13.3"/>
    </reaction>
</comment>
<dbReference type="CDD" id="cd06225">
    <property type="entry name" value="HAMP"/>
    <property type="match status" value="1"/>
</dbReference>
<evidence type="ECO:0000256" key="4">
    <source>
        <dbReference type="ARBA" id="ARBA00022475"/>
    </source>
</evidence>
<dbReference type="InterPro" id="IPR038428">
    <property type="entry name" value="HK_sensor_dom_sf"/>
</dbReference>
<dbReference type="Pfam" id="PF00512">
    <property type="entry name" value="HisKA"/>
    <property type="match status" value="1"/>
</dbReference>
<feature type="domain" description="HAMP" evidence="12">
    <location>
        <begin position="173"/>
        <end position="228"/>
    </location>
</feature>
<protein>
    <recommendedName>
        <fullName evidence="3">histidine kinase</fullName>
        <ecNumber evidence="3">2.7.13.3</ecNumber>
    </recommendedName>
</protein>
<dbReference type="SUPFAM" id="SSF47384">
    <property type="entry name" value="Homodimeric domain of signal transducing histidine kinase"/>
    <property type="match status" value="1"/>
</dbReference>
<comment type="subcellular location">
    <subcellularLocation>
        <location evidence="2">Cell membrane</location>
        <topology evidence="2">Multi-pass membrane protein</topology>
    </subcellularLocation>
</comment>
<dbReference type="AlphaFoldDB" id="A0A3N3DZJ3"/>
<dbReference type="InterPro" id="IPR005467">
    <property type="entry name" value="His_kinase_dom"/>
</dbReference>
<dbReference type="SMART" id="SM00304">
    <property type="entry name" value="HAMP"/>
    <property type="match status" value="1"/>
</dbReference>
<dbReference type="Pfam" id="PF02518">
    <property type="entry name" value="HATPase_c"/>
    <property type="match status" value="1"/>
</dbReference>
<organism evidence="13 14">
    <name type="scientific">Vibrio ponticus</name>
    <dbReference type="NCBI Taxonomy" id="265668"/>
    <lineage>
        <taxon>Bacteria</taxon>
        <taxon>Pseudomonadati</taxon>
        <taxon>Pseudomonadota</taxon>
        <taxon>Gammaproteobacteria</taxon>
        <taxon>Vibrionales</taxon>
        <taxon>Vibrionaceae</taxon>
        <taxon>Vibrio</taxon>
    </lineage>
</organism>
<dbReference type="Pfam" id="PF00672">
    <property type="entry name" value="HAMP"/>
    <property type="match status" value="1"/>
</dbReference>
<dbReference type="Gene3D" id="3.30.450.170">
    <property type="entry name" value="Two-component histidine kinase, sensor domain"/>
    <property type="match status" value="1"/>
</dbReference>
<dbReference type="Gene3D" id="3.30.565.10">
    <property type="entry name" value="Histidine kinase-like ATPase, C-terminal domain"/>
    <property type="match status" value="1"/>
</dbReference>
<dbReference type="InterPro" id="IPR036890">
    <property type="entry name" value="HATPase_C_sf"/>
</dbReference>
<dbReference type="SMART" id="SM00387">
    <property type="entry name" value="HATPase_c"/>
    <property type="match status" value="1"/>
</dbReference>
<dbReference type="GO" id="GO:0005886">
    <property type="term" value="C:plasma membrane"/>
    <property type="evidence" value="ECO:0007669"/>
    <property type="project" value="UniProtKB-SubCell"/>
</dbReference>
<evidence type="ECO:0000259" key="11">
    <source>
        <dbReference type="PROSITE" id="PS50109"/>
    </source>
</evidence>
<dbReference type="PANTHER" id="PTHR44936:SF10">
    <property type="entry name" value="SENSOR PROTEIN RSTB"/>
    <property type="match status" value="1"/>
</dbReference>
<evidence type="ECO:0000313" key="14">
    <source>
        <dbReference type="Proteomes" id="UP000278792"/>
    </source>
</evidence>
<feature type="domain" description="Histidine kinase" evidence="11">
    <location>
        <begin position="236"/>
        <end position="446"/>
    </location>
</feature>